<dbReference type="Pfam" id="PF06514">
    <property type="entry name" value="PsbU"/>
    <property type="match status" value="1"/>
</dbReference>
<evidence type="ECO:0000256" key="1">
    <source>
        <dbReference type="ARBA" id="ARBA00004170"/>
    </source>
</evidence>
<dbReference type="EMBL" id="RCBY01000012">
    <property type="protein sequence ID" value="RQH53525.1"/>
    <property type="molecule type" value="Genomic_DNA"/>
</dbReference>
<comment type="similarity">
    <text evidence="2 7">Belongs to the PsbU family.</text>
</comment>
<keyword evidence="9" id="KW-1185">Reference proteome</keyword>
<dbReference type="InterPro" id="IPR010527">
    <property type="entry name" value="PSII_PsbU"/>
</dbReference>
<comment type="subunit">
    <text evidence="7">PSII is composed of 1 copy each of membrane proteins PsbA, PsbB, PsbC, PsbD, PsbE, PsbF, PsbH, PsbI, PsbJ, PsbK, PsbL, PsbM, PsbT, PsbX, PsbY, PsbZ, Psb30/Ycf12, peripheral proteins PsbO, CyanoQ (PsbQ), PsbU, PsbV and a large number of cofactors. It forms dimeric complexes.</text>
</comment>
<protein>
    <recommendedName>
        <fullName evidence="7">Photosystem II extrinsic protein U</fullName>
        <shortName evidence="7">PSII-U</shortName>
        <shortName evidence="7">PsbU</shortName>
    </recommendedName>
    <alternativeName>
        <fullName evidence="7">Photosystem II 12 kDa extrinsic protein</fullName>
        <shortName evidence="7">PS II complex 12 kDa extrinsic protein</shortName>
    </alternativeName>
</protein>
<evidence type="ECO:0000256" key="4">
    <source>
        <dbReference type="ARBA" id="ARBA00023078"/>
    </source>
</evidence>
<dbReference type="AlphaFoldDB" id="A0A3N6R4S0"/>
<accession>A0A3N6R4S0</accession>
<evidence type="ECO:0000256" key="3">
    <source>
        <dbReference type="ARBA" id="ARBA00022982"/>
    </source>
</evidence>
<organism evidence="8 9">
    <name type="scientific">Okeania hirsuta</name>
    <dbReference type="NCBI Taxonomy" id="1458930"/>
    <lineage>
        <taxon>Bacteria</taxon>
        <taxon>Bacillati</taxon>
        <taxon>Cyanobacteriota</taxon>
        <taxon>Cyanophyceae</taxon>
        <taxon>Oscillatoriophycideae</taxon>
        <taxon>Oscillatoriales</taxon>
        <taxon>Microcoleaceae</taxon>
        <taxon>Okeania</taxon>
    </lineage>
</organism>
<proteinExistence type="inferred from homology"/>
<comment type="caution">
    <text evidence="8">The sequence shown here is derived from an EMBL/GenBank/DDBJ whole genome shotgun (WGS) entry which is preliminary data.</text>
</comment>
<evidence type="ECO:0000256" key="7">
    <source>
        <dbReference type="HAMAP-Rule" id="MF_00589"/>
    </source>
</evidence>
<keyword evidence="3 7" id="KW-0249">Electron transport</keyword>
<gene>
    <name evidence="7 8" type="primary">psbU</name>
    <name evidence="8" type="ORF">D5R40_03915</name>
</gene>
<dbReference type="Gene3D" id="1.10.150.320">
    <property type="entry name" value="Photosystem II 12 kDa extrinsic protein"/>
    <property type="match status" value="1"/>
</dbReference>
<dbReference type="GO" id="GO:0019898">
    <property type="term" value="C:extrinsic component of membrane"/>
    <property type="evidence" value="ECO:0007669"/>
    <property type="project" value="InterPro"/>
</dbReference>
<evidence type="ECO:0000313" key="8">
    <source>
        <dbReference type="EMBL" id="RQH53525.1"/>
    </source>
</evidence>
<keyword evidence="5 7" id="KW-0472">Membrane</keyword>
<keyword evidence="7" id="KW-0813">Transport</keyword>
<dbReference type="GO" id="GO:0042549">
    <property type="term" value="P:photosystem II stabilization"/>
    <property type="evidence" value="ECO:0007669"/>
    <property type="project" value="InterPro"/>
</dbReference>
<comment type="subcellular location">
    <subcellularLocation>
        <location evidence="7">Cellular thylakoid membrane</location>
        <topology evidence="7">Peripheral membrane protein</topology>
        <orientation evidence="7">Lumenal side</orientation>
    </subcellularLocation>
    <subcellularLocation>
        <location evidence="1">Membrane</location>
        <topology evidence="1">Peripheral membrane protein</topology>
    </subcellularLocation>
</comment>
<dbReference type="NCBIfam" id="NF002708">
    <property type="entry name" value="PRK02515.1"/>
    <property type="match status" value="1"/>
</dbReference>
<dbReference type="Proteomes" id="UP000269154">
    <property type="component" value="Unassembled WGS sequence"/>
</dbReference>
<dbReference type="SUPFAM" id="SSF81585">
    <property type="entry name" value="PsbU/PolX domain-like"/>
    <property type="match status" value="1"/>
</dbReference>
<dbReference type="RefSeq" id="WP_124144193.1">
    <property type="nucleotide sequence ID" value="NZ_CAWOKI010000390.1"/>
</dbReference>
<dbReference type="OrthoDB" id="463369at2"/>
<keyword evidence="6 7" id="KW-0604">Photosystem II</keyword>
<evidence type="ECO:0000256" key="6">
    <source>
        <dbReference type="ARBA" id="ARBA00023276"/>
    </source>
</evidence>
<dbReference type="GO" id="GO:0015979">
    <property type="term" value="P:photosynthesis"/>
    <property type="evidence" value="ECO:0007669"/>
    <property type="project" value="UniProtKB-UniRule"/>
</dbReference>
<comment type="function">
    <text evidence="7">One of the extrinsic, lumenal subunits of photosystem II (PSII). PSII is a light-driven water plastoquinone oxidoreductase, using light energy to abstract electrons from H(2)O, generating a proton gradient subsequently used for ATP formation. The extrinsic proteins stabilize the structure of photosystem II oxygen-evolving complex (OEC), the ion environment of oxygen evolution and protect the OEC against heat-induced inactivation.</text>
</comment>
<keyword evidence="4 7" id="KW-0793">Thylakoid</keyword>
<sequence>MKQIGLLLAILGLCLGCVGLMPYHQAYAGNLSLTVWPSTSILAVESGRVNKADRKLGEIGEKLDLNNSPLRSFRKYRGMFPTIAAKIVDNAPYKKVEDVLEIPDLTERQKKLLQANLENFTVTPPADVYIEGDYRLNTGSYD</sequence>
<reference evidence="8 9" key="1">
    <citation type="journal article" date="2018" name="ACS Chem. Biol.">
        <title>Ketoreductase domain dysfunction expands chemodiversity: malyngamide biosynthesis in the cyanobacterium Okeania hirsuta.</title>
        <authorList>
            <person name="Moss N.A."/>
            <person name="Leao T."/>
            <person name="Rankin M."/>
            <person name="McCullough T.M."/>
            <person name="Qu P."/>
            <person name="Korobeynikov A."/>
            <person name="Smith J.L."/>
            <person name="Gerwick L."/>
            <person name="Gerwick W.H."/>
        </authorList>
    </citation>
    <scope>NUCLEOTIDE SEQUENCE [LARGE SCALE GENOMIC DNA]</scope>
    <source>
        <strain evidence="8 9">PAB10Feb10-1</strain>
    </source>
</reference>
<evidence type="ECO:0000313" key="9">
    <source>
        <dbReference type="Proteomes" id="UP000269154"/>
    </source>
</evidence>
<dbReference type="GO" id="GO:0031676">
    <property type="term" value="C:plasma membrane-derived thylakoid membrane"/>
    <property type="evidence" value="ECO:0007669"/>
    <property type="project" value="UniProtKB-SubCell"/>
</dbReference>
<dbReference type="GO" id="GO:0009654">
    <property type="term" value="C:photosystem II oxygen evolving complex"/>
    <property type="evidence" value="ECO:0007669"/>
    <property type="project" value="InterPro"/>
</dbReference>
<evidence type="ECO:0000256" key="2">
    <source>
        <dbReference type="ARBA" id="ARBA00010827"/>
    </source>
</evidence>
<dbReference type="HAMAP" id="MF_00589">
    <property type="entry name" value="PSII_PsbU"/>
    <property type="match status" value="1"/>
</dbReference>
<evidence type="ECO:0000256" key="5">
    <source>
        <dbReference type="ARBA" id="ARBA00023136"/>
    </source>
</evidence>
<name>A0A3N6R4S0_9CYAN</name>
<keyword evidence="7" id="KW-0602">Photosynthesis</keyword>